<proteinExistence type="predicted"/>
<evidence type="ECO:0000313" key="2">
    <source>
        <dbReference type="EMBL" id="KAF7492763.1"/>
    </source>
</evidence>
<evidence type="ECO:0000313" key="3">
    <source>
        <dbReference type="EnsemblMetazoa" id="KAF7492763.1"/>
    </source>
</evidence>
<dbReference type="Proteomes" id="UP000070412">
    <property type="component" value="Unassembled WGS sequence"/>
</dbReference>
<dbReference type="OrthoDB" id="10343593at2759"/>
<organism evidence="2">
    <name type="scientific">Sarcoptes scabiei</name>
    <name type="common">Itch mite</name>
    <name type="synonym">Acarus scabiei</name>
    <dbReference type="NCBI Taxonomy" id="52283"/>
    <lineage>
        <taxon>Eukaryota</taxon>
        <taxon>Metazoa</taxon>
        <taxon>Ecdysozoa</taxon>
        <taxon>Arthropoda</taxon>
        <taxon>Chelicerata</taxon>
        <taxon>Arachnida</taxon>
        <taxon>Acari</taxon>
        <taxon>Acariformes</taxon>
        <taxon>Sarcoptiformes</taxon>
        <taxon>Astigmata</taxon>
        <taxon>Psoroptidia</taxon>
        <taxon>Sarcoptoidea</taxon>
        <taxon>Sarcoptidae</taxon>
        <taxon>Sarcoptinae</taxon>
        <taxon>Sarcoptes</taxon>
    </lineage>
</organism>
<reference evidence="3" key="3">
    <citation type="submission" date="2022-06" db="UniProtKB">
        <authorList>
            <consortium name="EnsemblMetazoa"/>
        </authorList>
    </citation>
    <scope>IDENTIFICATION</scope>
</reference>
<name>A0A834VGM1_SARSC</name>
<evidence type="ECO:0000313" key="4">
    <source>
        <dbReference type="Proteomes" id="UP000070412"/>
    </source>
</evidence>
<dbReference type="EnsemblMetazoa" id="SSS_3103s_mrna">
    <property type="protein sequence ID" value="KAF7492763.1"/>
    <property type="gene ID" value="SSS_3103"/>
</dbReference>
<reference evidence="4" key="1">
    <citation type="journal article" date="2020" name="PLoS Negl. Trop. Dis.">
        <title>High-quality nuclear genome for Sarcoptes scabiei-A critical resource for a neglected parasite.</title>
        <authorList>
            <person name="Korhonen P.K."/>
            <person name="Gasser R.B."/>
            <person name="Ma G."/>
            <person name="Wang T."/>
            <person name="Stroehlein A.J."/>
            <person name="Young N.D."/>
            <person name="Ang C.S."/>
            <person name="Fernando D.D."/>
            <person name="Lu H.C."/>
            <person name="Taylor S."/>
            <person name="Reynolds S.L."/>
            <person name="Mofiz E."/>
            <person name="Najaraj S.H."/>
            <person name="Gowda H."/>
            <person name="Madugundu A."/>
            <person name="Renuse S."/>
            <person name="Holt D."/>
            <person name="Pandey A."/>
            <person name="Papenfuss A.T."/>
            <person name="Fischer K."/>
        </authorList>
    </citation>
    <scope>NUCLEOTIDE SEQUENCE [LARGE SCALE GENOMIC DNA]</scope>
</reference>
<gene>
    <name evidence="2" type="ORF">SSS_3103</name>
</gene>
<sequence length="131" mass="15561">MPFLSTKIFYLAIFLIAMFAKIDCNQSIVTEQSSPFSRQITKQDCRGREDMECLDQRINELFVNINRFYSPYDGGYIDISYLNHWLYNSTKPFDKNHFDELIAEILSNKADQYKDHEIRVIKSFPNRPLFN</sequence>
<keyword evidence="1" id="KW-0732">Signal</keyword>
<protein>
    <submittedName>
        <fullName evidence="2 3">Uncharacterized protein</fullName>
    </submittedName>
</protein>
<reference evidence="2" key="2">
    <citation type="submission" date="2020-01" db="EMBL/GenBank/DDBJ databases">
        <authorList>
            <person name="Korhonen P.K.K."/>
            <person name="Guangxu M.G."/>
            <person name="Wang T.W."/>
            <person name="Stroehlein A.J.S."/>
            <person name="Young N.D."/>
            <person name="Ang C.-S.A."/>
            <person name="Fernando D.W.F."/>
            <person name="Lu H.L."/>
            <person name="Taylor S.T."/>
            <person name="Ehtesham M.E.M."/>
            <person name="Najaraj S.H.N."/>
            <person name="Harsha G.H.G."/>
            <person name="Madugundu A.M."/>
            <person name="Renuse S.R."/>
            <person name="Holt D.H."/>
            <person name="Pandey A.P."/>
            <person name="Papenfuss A.P."/>
            <person name="Gasser R.B.G."/>
            <person name="Fischer K.F."/>
        </authorList>
    </citation>
    <scope>NUCLEOTIDE SEQUENCE</scope>
    <source>
        <strain evidence="2">SSS_KF_BRIS2020</strain>
    </source>
</reference>
<keyword evidence="4" id="KW-1185">Reference proteome</keyword>
<dbReference type="AlphaFoldDB" id="A0A834VGM1"/>
<accession>A0A834VGM1</accession>
<dbReference type="EMBL" id="WVUK01000056">
    <property type="protein sequence ID" value="KAF7492763.1"/>
    <property type="molecule type" value="Genomic_DNA"/>
</dbReference>
<feature type="chain" id="PRO_5038259548" evidence="1">
    <location>
        <begin position="25"/>
        <end position="131"/>
    </location>
</feature>
<feature type="signal peptide" evidence="1">
    <location>
        <begin position="1"/>
        <end position="24"/>
    </location>
</feature>
<evidence type="ECO:0000256" key="1">
    <source>
        <dbReference type="SAM" id="SignalP"/>
    </source>
</evidence>